<proteinExistence type="predicted"/>
<sequence>MQTTKKYPISRRSFIKVSAATTAGVSMLPLGSCNIEKVPAPMKRRFGNLNFNVTTLGLGGQASLQWTPEDVDPVPIIIKAFATGVNYYDTSNLYGPSQKNFNKAFKILGLIPGEENYNETLRKSVWLTSKTHMRWGKPGWPDRENVTNRSNGGASIKCAVDDLKRSLTQIFGDGEGYYPEGAYLDMILIHSLTNAEEVDVLYEGLETPLDPEGNFGALVALRDYRDGTNLTGMNPGNEKLVKHIGFSGHANPPVMIDMIQRDEFGVLDGMLIAINANDKQKFNMQYNVIPVAAARGMGIIGMKTFADAAMYHKELRWSHTPDDVFRKVGTPETPSRPLIEYSLTTPGVHTLIIGIGQIDDNPMKCQLIQNYYAAQIEPNGLSNEERLKIESMAATIKGGQTNYFQFDKVGLTPPRDVSVQEENGKTRITWQTAYAGDNALSHYEIQVDGEIIGEVKHTPQLLKKNPFVFETKKIDGAEIAVYAVDVAGNRKEAAPG</sequence>
<dbReference type="Gene3D" id="3.20.20.100">
    <property type="entry name" value="NADP-dependent oxidoreductase domain"/>
    <property type="match status" value="1"/>
</dbReference>
<dbReference type="AlphaFoldDB" id="A0A3B0UV42"/>
<evidence type="ECO:0000313" key="2">
    <source>
        <dbReference type="EMBL" id="VAW23606.1"/>
    </source>
</evidence>
<dbReference type="InterPro" id="IPR053135">
    <property type="entry name" value="AKR2_Oxidoreductase"/>
</dbReference>
<reference evidence="2" key="1">
    <citation type="submission" date="2018-06" db="EMBL/GenBank/DDBJ databases">
        <authorList>
            <person name="Zhirakovskaya E."/>
        </authorList>
    </citation>
    <scope>NUCLEOTIDE SEQUENCE</scope>
</reference>
<dbReference type="SUPFAM" id="SSF51430">
    <property type="entry name" value="NAD(P)-linked oxidoreductase"/>
    <property type="match status" value="1"/>
</dbReference>
<dbReference type="InterPro" id="IPR023210">
    <property type="entry name" value="NADP_OxRdtase_dom"/>
</dbReference>
<dbReference type="PANTHER" id="PTHR43312">
    <property type="entry name" value="D-THREO-ALDOSE 1-DEHYDROGENASE"/>
    <property type="match status" value="1"/>
</dbReference>
<name>A0A3B0UV42_9ZZZZ</name>
<dbReference type="InterPro" id="IPR036812">
    <property type="entry name" value="NAD(P)_OxRdtase_dom_sf"/>
</dbReference>
<dbReference type="PANTHER" id="PTHR43312:SF1">
    <property type="entry name" value="NADP-DEPENDENT OXIDOREDUCTASE DOMAIN-CONTAINING PROTEIN"/>
    <property type="match status" value="1"/>
</dbReference>
<feature type="domain" description="NADP-dependent oxidoreductase" evidence="1">
    <location>
        <begin position="57"/>
        <end position="312"/>
    </location>
</feature>
<dbReference type="EMBL" id="UOEP01000199">
    <property type="protein sequence ID" value="VAW23606.1"/>
    <property type="molecule type" value="Genomic_DNA"/>
</dbReference>
<organism evidence="2">
    <name type="scientific">hydrothermal vent metagenome</name>
    <dbReference type="NCBI Taxonomy" id="652676"/>
    <lineage>
        <taxon>unclassified sequences</taxon>
        <taxon>metagenomes</taxon>
        <taxon>ecological metagenomes</taxon>
    </lineage>
</organism>
<accession>A0A3B0UV42</accession>
<dbReference type="PROSITE" id="PS51318">
    <property type="entry name" value="TAT"/>
    <property type="match status" value="1"/>
</dbReference>
<gene>
    <name evidence="2" type="ORF">MNBD_BACTEROID01-1698</name>
</gene>
<evidence type="ECO:0000259" key="1">
    <source>
        <dbReference type="Pfam" id="PF00248"/>
    </source>
</evidence>
<dbReference type="InterPro" id="IPR006311">
    <property type="entry name" value="TAT_signal"/>
</dbReference>
<protein>
    <recommendedName>
        <fullName evidence="1">NADP-dependent oxidoreductase domain-containing protein</fullName>
    </recommendedName>
</protein>
<dbReference type="Pfam" id="PF00248">
    <property type="entry name" value="Aldo_ket_red"/>
    <property type="match status" value="1"/>
</dbReference>